<dbReference type="RefSeq" id="WP_175502467.1">
    <property type="nucleotide sequence ID" value="NZ_CAURQT010000044.1"/>
</dbReference>
<dbReference type="Proteomes" id="UP000509579">
    <property type="component" value="Chromosome"/>
</dbReference>
<dbReference type="EMBL" id="CP054840">
    <property type="protein sequence ID" value="QKV51531.1"/>
    <property type="molecule type" value="Genomic_DNA"/>
</dbReference>
<feature type="transmembrane region" description="Helical" evidence="1">
    <location>
        <begin position="180"/>
        <end position="205"/>
    </location>
</feature>
<reference evidence="2 3" key="1">
    <citation type="submission" date="2020-06" db="EMBL/GenBank/DDBJ databases">
        <title>Acidovorax antarctica sp. nov., isolated from Corinth ice sheet soil, Antarctic Fields Peninsula.</title>
        <authorList>
            <person name="Xu Q."/>
            <person name="Peng F."/>
        </authorList>
    </citation>
    <scope>NUCLEOTIDE SEQUENCE [LARGE SCALE GENOMIC DNA]</scope>
    <source>
        <strain evidence="2 3">16-35-5</strain>
    </source>
</reference>
<organism evidence="2 3">
    <name type="scientific">Comamonas antarctica</name>
    <dbReference type="NCBI Taxonomy" id="2743470"/>
    <lineage>
        <taxon>Bacteria</taxon>
        <taxon>Pseudomonadati</taxon>
        <taxon>Pseudomonadota</taxon>
        <taxon>Betaproteobacteria</taxon>
        <taxon>Burkholderiales</taxon>
        <taxon>Comamonadaceae</taxon>
        <taxon>Comamonas</taxon>
    </lineage>
</organism>
<keyword evidence="1" id="KW-0812">Transmembrane</keyword>
<feature type="transmembrane region" description="Helical" evidence="1">
    <location>
        <begin position="21"/>
        <end position="38"/>
    </location>
</feature>
<evidence type="ECO:0000313" key="2">
    <source>
        <dbReference type="EMBL" id="QKV51531.1"/>
    </source>
</evidence>
<gene>
    <name evidence="2" type="ORF">HUK68_00720</name>
</gene>
<evidence type="ECO:0000313" key="3">
    <source>
        <dbReference type="Proteomes" id="UP000509579"/>
    </source>
</evidence>
<sequence length="258" mass="27880">MPDASSLTSAPPRLQWRIFTVLWLLGMPGISALVWSIIPDWRYSHALAPLPGHLPLLQMAGLSMVLALAVGIGVLLAPRVGMAAPVLTTWIAGRSPREAFRRVWLPGVAGGVAGAACLVTLAIVWPESLKAAEPLYTMPLLSKLLYGSLTNELLVRWGLLACVFWALWRLAGGKLPPSPTMGWTAIVLCALLWAALHWLLTYWLLGPLPGLLQLHVVLGKVVYGLLSGFLCWRFGLEAAILAHMVTFLLSHGLIGPVL</sequence>
<keyword evidence="1" id="KW-0472">Membrane</keyword>
<feature type="transmembrane region" description="Helical" evidence="1">
    <location>
        <begin position="103"/>
        <end position="125"/>
    </location>
</feature>
<keyword evidence="3" id="KW-1185">Reference proteome</keyword>
<feature type="transmembrane region" description="Helical" evidence="1">
    <location>
        <begin position="211"/>
        <end position="232"/>
    </location>
</feature>
<evidence type="ECO:0000256" key="1">
    <source>
        <dbReference type="SAM" id="Phobius"/>
    </source>
</evidence>
<keyword evidence="1" id="KW-1133">Transmembrane helix</keyword>
<dbReference type="AlphaFoldDB" id="A0A6N1WWU9"/>
<feature type="transmembrane region" description="Helical" evidence="1">
    <location>
        <begin position="145"/>
        <end position="168"/>
    </location>
</feature>
<protein>
    <submittedName>
        <fullName evidence="2">Abortive infection protein</fullName>
    </submittedName>
</protein>
<name>A0A6N1WWU9_9BURK</name>
<proteinExistence type="predicted"/>
<dbReference type="KEGG" id="aant:HUK68_00720"/>
<feature type="transmembrane region" description="Helical" evidence="1">
    <location>
        <begin position="58"/>
        <end position="77"/>
    </location>
</feature>
<accession>A0A6N1WWU9</accession>